<feature type="region of interest" description="Disordered" evidence="1">
    <location>
        <begin position="377"/>
        <end position="424"/>
    </location>
</feature>
<evidence type="ECO:0000313" key="4">
    <source>
        <dbReference type="EMBL" id="CAA9367361.1"/>
    </source>
</evidence>
<proteinExistence type="predicted"/>
<dbReference type="EMBL" id="CADCUM010000008">
    <property type="protein sequence ID" value="CAA9367361.1"/>
    <property type="molecule type" value="Genomic_DNA"/>
</dbReference>
<dbReference type="GO" id="GO:0050135">
    <property type="term" value="F:NADP+ nucleosidase activity"/>
    <property type="evidence" value="ECO:0007669"/>
    <property type="project" value="InterPro"/>
</dbReference>
<feature type="domain" description="TNT" evidence="2">
    <location>
        <begin position="435"/>
        <end position="509"/>
    </location>
</feature>
<accession>A0A6J4MS59</accession>
<name>A0A6J4MS59_9ACTN</name>
<dbReference type="AlphaFoldDB" id="A0A6J4MS59"/>
<reference evidence="4" key="1">
    <citation type="submission" date="2020-02" db="EMBL/GenBank/DDBJ databases">
        <authorList>
            <person name="Meier V. D."/>
        </authorList>
    </citation>
    <scope>NUCLEOTIDE SEQUENCE</scope>
    <source>
        <strain evidence="4">AVDCRST_MAG32</strain>
    </source>
</reference>
<dbReference type="Pfam" id="PF21725">
    <property type="entry name" value="T7SS_signal"/>
    <property type="match status" value="1"/>
</dbReference>
<organism evidence="4">
    <name type="scientific">uncultured Nocardioides sp</name>
    <dbReference type="NCBI Taxonomy" id="198441"/>
    <lineage>
        <taxon>Bacteria</taxon>
        <taxon>Bacillati</taxon>
        <taxon>Actinomycetota</taxon>
        <taxon>Actinomycetes</taxon>
        <taxon>Propionibacteriales</taxon>
        <taxon>Nocardioidaceae</taxon>
        <taxon>Nocardioides</taxon>
        <taxon>environmental samples</taxon>
    </lineage>
</organism>
<feature type="compositionally biased region" description="Basic and acidic residues" evidence="1">
    <location>
        <begin position="389"/>
        <end position="409"/>
    </location>
</feature>
<sequence>MPDFTIRGNPGNVRSRAALMDQKGQLFYDTGDALSRIDTSGWTGRAADTFRDAHDLEPERWTKAGNGFTKASAALTSYAGALEAAQQAAAAARDEHARGDQVTEQARREYAAYMDRMRAYRAQGGTEPAEPFVDRGEPIRQAALGALSSAKAELDSAAHTCAAQVRAGCADAPDKPNWLESGLRAVGGFLEGAGEAVWDLLTMLPISPVNLVMDHYKLATGELTPEELMKKYELSAEAAWDMAQAIKTGITTDPVGFGKELGKSVLDWDTWADDPARALGHLVPDAIAAVATGGAGALATRGTKMGVDLLDGLADLSRFRHLDSFSDIGGLRRLDDGAPRSMFGLDGDSAFRSLDHQMREPSYSSSNRTIVDEDYDVLGRDPATGQPYSRDDFMDRFRGPNDRGEEDWTWKTAAPNDGKVPDSEVILSPADVPRMDRIGGPGGEYFADDGTPMSERSLPPDRLNFERRSWDVNPSHPDLQNGTVRIERSEVAPAFGQEGGGHQYRFVDADGNPISQGELKDRRIIADPHEFHTGRALGAAALTHGAVSLDRMVDEHRNEGARR</sequence>
<dbReference type="Pfam" id="PF14021">
    <property type="entry name" value="TNT"/>
    <property type="match status" value="1"/>
</dbReference>
<dbReference type="InterPro" id="IPR025331">
    <property type="entry name" value="TNT"/>
</dbReference>
<evidence type="ECO:0000256" key="1">
    <source>
        <dbReference type="SAM" id="MobiDB-lite"/>
    </source>
</evidence>
<protein>
    <submittedName>
        <fullName evidence="4">Uncharacterized protein</fullName>
    </submittedName>
</protein>
<dbReference type="InterPro" id="IPR049082">
    <property type="entry name" value="T7SS_signal"/>
</dbReference>
<evidence type="ECO:0000259" key="2">
    <source>
        <dbReference type="Pfam" id="PF14021"/>
    </source>
</evidence>
<evidence type="ECO:0000259" key="3">
    <source>
        <dbReference type="Pfam" id="PF21725"/>
    </source>
</evidence>
<gene>
    <name evidence="4" type="ORF">AVDCRST_MAG32-201</name>
</gene>
<feature type="domain" description="Putative T7SS secretion signal" evidence="3">
    <location>
        <begin position="6"/>
        <end position="176"/>
    </location>
</feature>